<keyword evidence="2" id="KW-0786">Thiamine pyrophosphate</keyword>
<name>A0A1G7WKH7_PSEOR</name>
<dbReference type="InterPro" id="IPR029061">
    <property type="entry name" value="THDP-binding"/>
</dbReference>
<dbReference type="InterPro" id="IPR029035">
    <property type="entry name" value="DHS-like_NAD/FAD-binding_dom"/>
</dbReference>
<evidence type="ECO:0000256" key="1">
    <source>
        <dbReference type="ARBA" id="ARBA00007812"/>
    </source>
</evidence>
<dbReference type="Proteomes" id="UP000198967">
    <property type="component" value="Unassembled WGS sequence"/>
</dbReference>
<dbReference type="Gene3D" id="3.40.50.970">
    <property type="match status" value="1"/>
</dbReference>
<keyword evidence="6" id="KW-1185">Reference proteome</keyword>
<dbReference type="SUPFAM" id="SSF52518">
    <property type="entry name" value="Thiamin diphosphate-binding fold (THDP-binding)"/>
    <property type="match status" value="2"/>
</dbReference>
<dbReference type="InterPro" id="IPR047211">
    <property type="entry name" value="POXB-like"/>
</dbReference>
<dbReference type="PANTHER" id="PTHR42981:SF2">
    <property type="entry name" value="PYRUVATE DEHYDROGENASE [UBIQUINONE]"/>
    <property type="match status" value="1"/>
</dbReference>
<dbReference type="InterPro" id="IPR012000">
    <property type="entry name" value="Thiamin_PyroP_enz_cen_dom"/>
</dbReference>
<dbReference type="RefSeq" id="WP_093087793.1">
    <property type="nucleotide sequence ID" value="NZ_FNBE01000014.1"/>
</dbReference>
<proteinExistence type="inferred from homology"/>
<feature type="domain" description="Thiamine pyrophosphate enzyme central" evidence="3">
    <location>
        <begin position="112"/>
        <end position="242"/>
    </location>
</feature>
<sequence>MTGSATVGAHLARRLGDWGVRRFYGYPGDGIGGMVARLSQAVAAGDAEPAQVNHAVDRACRIALSRRTVTALILPSDVQQADAVTDPPFAHGFVHTSSVPSTTPQVPAAADLERAAAVLNAGERVAILAGAGAAHATGELTAVADRLGAGAAKALLGKTVLDDRLPWVTGAIGLLGTRPSWELMQECDTLLVVGTTMPYGEYHPPPGSARAVQIDIDGANNGLRYPTEVNLTGDSRATLAALLPLLEPKPDGVWRDRIAGWKQTWGDYSAQRVRAEADPVNPEAVVSALSDRLADDALLAIECGTVTCWFARDLALRPGQLASLSGTLPSMGGAMPYALAAKTAHPERPAFALLGDGAMQMNGLTELVTVAKYWRTWADPRLVVLVLNNRDLAFETWEVRSELGDRPDPNIQGLPDVRYADYARMLGLEGRRLERPEDIDAVWDAALAADRPFVIDAVVDPHVPIIPPHVTIDQLVKALRSQLRGDEALPDLVKEGFRFTVGAAARAVRRRWGAE</sequence>
<dbReference type="Pfam" id="PF00205">
    <property type="entry name" value="TPP_enzyme_M"/>
    <property type="match status" value="1"/>
</dbReference>
<reference evidence="5 6" key="1">
    <citation type="submission" date="2016-10" db="EMBL/GenBank/DDBJ databases">
        <authorList>
            <person name="de Groot N.N."/>
        </authorList>
    </citation>
    <scope>NUCLEOTIDE SEQUENCE [LARGE SCALE GENOMIC DNA]</scope>
    <source>
        <strain evidence="5 6">CGMCC 4.3143</strain>
    </source>
</reference>
<dbReference type="InterPro" id="IPR011766">
    <property type="entry name" value="TPP_enzyme_TPP-bd"/>
</dbReference>
<dbReference type="PANTHER" id="PTHR42981">
    <property type="entry name" value="PYRUVATE DEHYDROGENASE [UBIQUINONE]"/>
    <property type="match status" value="1"/>
</dbReference>
<accession>A0A1G7WKH7</accession>
<evidence type="ECO:0000313" key="6">
    <source>
        <dbReference type="Proteomes" id="UP000198967"/>
    </source>
</evidence>
<dbReference type="GO" id="GO:0000287">
    <property type="term" value="F:magnesium ion binding"/>
    <property type="evidence" value="ECO:0007669"/>
    <property type="project" value="InterPro"/>
</dbReference>
<dbReference type="SUPFAM" id="SSF52467">
    <property type="entry name" value="DHS-like NAD/FAD-binding domain"/>
    <property type="match status" value="1"/>
</dbReference>
<dbReference type="AlphaFoldDB" id="A0A1G7WKH7"/>
<dbReference type="Pfam" id="PF02775">
    <property type="entry name" value="TPP_enzyme_C"/>
    <property type="match status" value="1"/>
</dbReference>
<gene>
    <name evidence="5" type="ORF">SAMN05216377_114156</name>
</gene>
<evidence type="ECO:0000259" key="3">
    <source>
        <dbReference type="Pfam" id="PF00205"/>
    </source>
</evidence>
<evidence type="ECO:0000256" key="2">
    <source>
        <dbReference type="ARBA" id="ARBA00023052"/>
    </source>
</evidence>
<organism evidence="5 6">
    <name type="scientific">Pseudonocardia oroxyli</name>
    <dbReference type="NCBI Taxonomy" id="366584"/>
    <lineage>
        <taxon>Bacteria</taxon>
        <taxon>Bacillati</taxon>
        <taxon>Actinomycetota</taxon>
        <taxon>Actinomycetes</taxon>
        <taxon>Pseudonocardiales</taxon>
        <taxon>Pseudonocardiaceae</taxon>
        <taxon>Pseudonocardia</taxon>
    </lineage>
</organism>
<dbReference type="GO" id="GO:0030976">
    <property type="term" value="F:thiamine pyrophosphate binding"/>
    <property type="evidence" value="ECO:0007669"/>
    <property type="project" value="InterPro"/>
</dbReference>
<dbReference type="GO" id="GO:0003824">
    <property type="term" value="F:catalytic activity"/>
    <property type="evidence" value="ECO:0007669"/>
    <property type="project" value="InterPro"/>
</dbReference>
<dbReference type="EMBL" id="FNBE01000014">
    <property type="protein sequence ID" value="SDG72358.1"/>
    <property type="molecule type" value="Genomic_DNA"/>
</dbReference>
<evidence type="ECO:0000259" key="4">
    <source>
        <dbReference type="Pfam" id="PF02775"/>
    </source>
</evidence>
<comment type="similarity">
    <text evidence="1">Belongs to the TPP enzyme family.</text>
</comment>
<dbReference type="Gene3D" id="3.40.50.1220">
    <property type="entry name" value="TPP-binding domain"/>
    <property type="match status" value="1"/>
</dbReference>
<dbReference type="STRING" id="366584.SAMN05216377_114156"/>
<feature type="domain" description="Thiamine pyrophosphate enzyme TPP-binding" evidence="4">
    <location>
        <begin position="303"/>
        <end position="456"/>
    </location>
</feature>
<dbReference type="PROSITE" id="PS00187">
    <property type="entry name" value="TPP_ENZYMES"/>
    <property type="match status" value="1"/>
</dbReference>
<evidence type="ECO:0000313" key="5">
    <source>
        <dbReference type="EMBL" id="SDG72358.1"/>
    </source>
</evidence>
<dbReference type="OrthoDB" id="4959782at2"/>
<dbReference type="InterPro" id="IPR000399">
    <property type="entry name" value="TPP-bd_CS"/>
</dbReference>
<keyword evidence="5" id="KW-0670">Pyruvate</keyword>
<protein>
    <submittedName>
        <fullName evidence="5">Pyruvate dehydrogenase (Quinone)</fullName>
    </submittedName>
</protein>